<dbReference type="AlphaFoldDB" id="A0A0F9MN67"/>
<evidence type="ECO:0000313" key="1">
    <source>
        <dbReference type="EMBL" id="KKN00802.1"/>
    </source>
</evidence>
<accession>A0A0F9MN67</accession>
<dbReference type="EMBL" id="LAZR01005334">
    <property type="protein sequence ID" value="KKN00802.1"/>
    <property type="molecule type" value="Genomic_DNA"/>
</dbReference>
<protein>
    <submittedName>
        <fullName evidence="1">Uncharacterized protein</fullName>
    </submittedName>
</protein>
<proteinExistence type="predicted"/>
<gene>
    <name evidence="1" type="ORF">LCGC14_1134270</name>
</gene>
<reference evidence="1" key="1">
    <citation type="journal article" date="2015" name="Nature">
        <title>Complex archaea that bridge the gap between prokaryotes and eukaryotes.</title>
        <authorList>
            <person name="Spang A."/>
            <person name="Saw J.H."/>
            <person name="Jorgensen S.L."/>
            <person name="Zaremba-Niedzwiedzka K."/>
            <person name="Martijn J."/>
            <person name="Lind A.E."/>
            <person name="van Eijk R."/>
            <person name="Schleper C."/>
            <person name="Guy L."/>
            <person name="Ettema T.J."/>
        </authorList>
    </citation>
    <scope>NUCLEOTIDE SEQUENCE</scope>
</reference>
<sequence length="87" mass="9896">MAKYKNIRELAEAFKSGELQDWVLMVDNDSTYLGWRGKRPEHIKDGTDEADEFEDQKYSEATLLWDSPDVYILDQALSAAGIPNEGV</sequence>
<comment type="caution">
    <text evidence="1">The sequence shown here is derived from an EMBL/GenBank/DDBJ whole genome shotgun (WGS) entry which is preliminary data.</text>
</comment>
<name>A0A0F9MN67_9ZZZZ</name>
<organism evidence="1">
    <name type="scientific">marine sediment metagenome</name>
    <dbReference type="NCBI Taxonomy" id="412755"/>
    <lineage>
        <taxon>unclassified sequences</taxon>
        <taxon>metagenomes</taxon>
        <taxon>ecological metagenomes</taxon>
    </lineage>
</organism>